<feature type="transmembrane region" description="Helical" evidence="1">
    <location>
        <begin position="158"/>
        <end position="178"/>
    </location>
</feature>
<evidence type="ECO:0000256" key="1">
    <source>
        <dbReference type="SAM" id="Phobius"/>
    </source>
</evidence>
<keyword evidence="1" id="KW-1133">Transmembrane helix</keyword>
<protein>
    <submittedName>
        <fullName evidence="2">Uncharacterized protein</fullName>
    </submittedName>
</protein>
<sequence>EGPMMRIRVMLVAGMLVGAFVALAAPAQAVTVSVVELLEDAEVYAGQEVTVIGELIGDYGFRSDGTMWTQLNGDSYAIRPIVDGGPLRGPNIGIGVRMPAEIGRQLDPPGRYRRLGPVVALTGIWRYHDPGRQGETYLDVVSVVVEAPGRNLSEGPNWPVYGAGFALFAIAGVIGVVYRRERDTLS</sequence>
<dbReference type="EMBL" id="UOEI01000592">
    <property type="protein sequence ID" value="VAW08280.1"/>
    <property type="molecule type" value="Genomic_DNA"/>
</dbReference>
<accession>A0A3B0SUV9</accession>
<feature type="non-terminal residue" evidence="2">
    <location>
        <position position="1"/>
    </location>
</feature>
<evidence type="ECO:0000313" key="2">
    <source>
        <dbReference type="EMBL" id="VAW08280.1"/>
    </source>
</evidence>
<dbReference type="AlphaFoldDB" id="A0A3B0SUV9"/>
<organism evidence="2">
    <name type="scientific">hydrothermal vent metagenome</name>
    <dbReference type="NCBI Taxonomy" id="652676"/>
    <lineage>
        <taxon>unclassified sequences</taxon>
        <taxon>metagenomes</taxon>
        <taxon>ecological metagenomes</taxon>
    </lineage>
</organism>
<keyword evidence="1" id="KW-0812">Transmembrane</keyword>
<gene>
    <name evidence="2" type="ORF">MNBD_ACTINO01-1469</name>
</gene>
<keyword evidence="1" id="KW-0472">Membrane</keyword>
<proteinExistence type="predicted"/>
<reference evidence="2" key="1">
    <citation type="submission" date="2018-06" db="EMBL/GenBank/DDBJ databases">
        <authorList>
            <person name="Zhirakovskaya E."/>
        </authorList>
    </citation>
    <scope>NUCLEOTIDE SEQUENCE</scope>
</reference>
<name>A0A3B0SUV9_9ZZZZ</name>